<evidence type="ECO:0000256" key="1">
    <source>
        <dbReference type="SAM" id="MobiDB-lite"/>
    </source>
</evidence>
<protein>
    <submittedName>
        <fullName evidence="2">Uncharacterized protein</fullName>
    </submittedName>
</protein>
<evidence type="ECO:0000313" key="2">
    <source>
        <dbReference type="EMBL" id="CAE7454307.1"/>
    </source>
</evidence>
<reference evidence="2" key="1">
    <citation type="submission" date="2021-02" db="EMBL/GenBank/DDBJ databases">
        <authorList>
            <person name="Dougan E. K."/>
            <person name="Rhodes N."/>
            <person name="Thang M."/>
            <person name="Chan C."/>
        </authorList>
    </citation>
    <scope>NUCLEOTIDE SEQUENCE</scope>
</reference>
<dbReference type="OrthoDB" id="10543311at2759"/>
<feature type="non-terminal residue" evidence="2">
    <location>
        <position position="1"/>
    </location>
</feature>
<proteinExistence type="predicted"/>
<name>A0A812RXK0_SYMPI</name>
<dbReference type="EMBL" id="CAJNIZ010021651">
    <property type="protein sequence ID" value="CAE7454307.1"/>
    <property type="molecule type" value="Genomic_DNA"/>
</dbReference>
<gene>
    <name evidence="2" type="ORF">SPIL2461_LOCUS11144</name>
</gene>
<feature type="region of interest" description="Disordered" evidence="1">
    <location>
        <begin position="54"/>
        <end position="74"/>
    </location>
</feature>
<accession>A0A812RXK0</accession>
<feature type="compositionally biased region" description="Basic residues" evidence="1">
    <location>
        <begin position="689"/>
        <end position="711"/>
    </location>
</feature>
<comment type="caution">
    <text evidence="2">The sequence shown here is derived from an EMBL/GenBank/DDBJ whole genome shotgun (WGS) entry which is preliminary data.</text>
</comment>
<sequence>PNSHAAFFVEAVLASASSNNPGVLPLPVETYPPDVLGGAAGNEENLDESLFTDELTGKDSDDSDDGSCEMSQSVECPDIDGPVTIGDTLLRLLQQEVSCALNSSRPAVSRHICKLCPARSFPRADRLQRHLRAYHVEKRQYCCSGTKQLRVIQALFDNDQVSNQPCKPGYLQRSARFLRTCAPGLDPQENSVDKHIRLVLTEKGPVFKHRACLQFVRRVKNLYYSHGFADLLFQELLLNQAKMKTATCLQVRKAASRICARLTLAGSELCSLLPQNVRHWWPLAEDVFMSEAVSGQLDRLGRAAVAQNEFFSISIDGTMIHALVGQADWKLRKKKNTGQGDAVYRVLTVRGRTGWVLAMVPVPDEQSAVIAQALEASLPAAAFSQVRLVHTDDPSPKLLAALENVFPNLAYLCLDPTHLPMTFEYGSSRKRTAASRVLRAMMAKFTAAPSEMHAPVPSVPFKGLNAQPLSLAESNKRDLIQTGGMPERRAREILASLDPHLPWQSRYCFIEAMAALARLHPQEMARKIPGPNKTGHQLLFNATAPSRFGWFFNNIQARRMLPERYAALLPSGTTSNEALHAEVKAWFRQTQAMHRSTLSLKLHILRFGKALPHFLALQKPTVRQIDPGVVLARAAAQSPWNTKAWSEFAQTCEKASLPLNEKRSAEVLQEKTHALKRPASLQKRPAAAKSRRTPFNKPRKSALRLMGKKAT</sequence>
<keyword evidence="3" id="KW-1185">Reference proteome</keyword>
<organism evidence="2 3">
    <name type="scientific">Symbiodinium pilosum</name>
    <name type="common">Dinoflagellate</name>
    <dbReference type="NCBI Taxonomy" id="2952"/>
    <lineage>
        <taxon>Eukaryota</taxon>
        <taxon>Sar</taxon>
        <taxon>Alveolata</taxon>
        <taxon>Dinophyceae</taxon>
        <taxon>Suessiales</taxon>
        <taxon>Symbiodiniaceae</taxon>
        <taxon>Symbiodinium</taxon>
    </lineage>
</organism>
<dbReference type="Proteomes" id="UP000649617">
    <property type="component" value="Unassembled WGS sequence"/>
</dbReference>
<evidence type="ECO:0000313" key="3">
    <source>
        <dbReference type="Proteomes" id="UP000649617"/>
    </source>
</evidence>
<feature type="region of interest" description="Disordered" evidence="1">
    <location>
        <begin position="668"/>
        <end position="711"/>
    </location>
</feature>
<dbReference type="AlphaFoldDB" id="A0A812RXK0"/>